<sequence length="41" mass="4857">MVKAPIYQYTNGRLIKPWLKGYPITNPEDVAYSRTMYIVKH</sequence>
<dbReference type="Proteomes" id="UP000251123">
    <property type="component" value="Unassembled WGS sequence"/>
</dbReference>
<accession>A0A2X3HJZ2</accession>
<evidence type="ECO:0000313" key="4">
    <source>
        <dbReference type="Proteomes" id="UP000254103"/>
    </source>
</evidence>
<evidence type="ECO:0000313" key="3">
    <source>
        <dbReference type="Proteomes" id="UP000251123"/>
    </source>
</evidence>
<organism evidence="1 3">
    <name type="scientific">Klebsiella pneumoniae</name>
    <dbReference type="NCBI Taxonomy" id="573"/>
    <lineage>
        <taxon>Bacteria</taxon>
        <taxon>Pseudomonadati</taxon>
        <taxon>Pseudomonadota</taxon>
        <taxon>Gammaproteobacteria</taxon>
        <taxon>Enterobacterales</taxon>
        <taxon>Enterobacteriaceae</taxon>
        <taxon>Klebsiella/Raoultella group</taxon>
        <taxon>Klebsiella</taxon>
        <taxon>Klebsiella pneumoniae complex</taxon>
    </lineage>
</organism>
<name>A0A2X3HJZ2_KLEPN</name>
<proteinExistence type="predicted"/>
<gene>
    <name evidence="1" type="primary">mppA_1</name>
    <name evidence="2" type="synonym">mppA_2</name>
    <name evidence="2" type="ORF">NCTC5052_01359</name>
    <name evidence="1" type="ORF">NCTC9601_06663</name>
</gene>
<reference evidence="3 4" key="1">
    <citation type="submission" date="2018-06" db="EMBL/GenBank/DDBJ databases">
        <authorList>
            <consortium name="Pathogen Informatics"/>
            <person name="Doyle S."/>
        </authorList>
    </citation>
    <scope>NUCLEOTIDE SEQUENCE [LARGE SCALE GENOMIC DNA]</scope>
    <source>
        <strain evidence="2 4">NCTC5052</strain>
        <strain evidence="1 3">NCTC9601</strain>
    </source>
</reference>
<dbReference type="Gene3D" id="3.40.190.10">
    <property type="entry name" value="Periplasmic binding protein-like II"/>
    <property type="match status" value="1"/>
</dbReference>
<dbReference type="AlphaFoldDB" id="A0A2X3HJZ2"/>
<protein>
    <submittedName>
        <fullName evidence="1">Periplasmic Murein Peptide-Binding Protein MppA</fullName>
    </submittedName>
</protein>
<dbReference type="Proteomes" id="UP000254103">
    <property type="component" value="Unassembled WGS sequence"/>
</dbReference>
<dbReference type="EMBL" id="UGLJ01000002">
    <property type="protein sequence ID" value="STT92973.1"/>
    <property type="molecule type" value="Genomic_DNA"/>
</dbReference>
<evidence type="ECO:0000313" key="2">
    <source>
        <dbReference type="EMBL" id="STT92973.1"/>
    </source>
</evidence>
<dbReference type="EMBL" id="UASN01000024">
    <property type="protein sequence ID" value="SQC71494.1"/>
    <property type="molecule type" value="Genomic_DNA"/>
</dbReference>
<evidence type="ECO:0000313" key="1">
    <source>
        <dbReference type="EMBL" id="SQC71494.1"/>
    </source>
</evidence>